<reference evidence="1 2" key="1">
    <citation type="submission" date="2022-05" db="EMBL/GenBank/DDBJ databases">
        <title>A multi-omics perspective on studying reproductive biology in Daphnia sinensis.</title>
        <authorList>
            <person name="Jia J."/>
        </authorList>
    </citation>
    <scope>NUCLEOTIDE SEQUENCE [LARGE SCALE GENOMIC DNA]</scope>
    <source>
        <strain evidence="1 2">WSL</strain>
    </source>
</reference>
<accession>A0AAD5KU56</accession>
<organism evidence="1 2">
    <name type="scientific">Daphnia sinensis</name>
    <dbReference type="NCBI Taxonomy" id="1820382"/>
    <lineage>
        <taxon>Eukaryota</taxon>
        <taxon>Metazoa</taxon>
        <taxon>Ecdysozoa</taxon>
        <taxon>Arthropoda</taxon>
        <taxon>Crustacea</taxon>
        <taxon>Branchiopoda</taxon>
        <taxon>Diplostraca</taxon>
        <taxon>Cladocera</taxon>
        <taxon>Anomopoda</taxon>
        <taxon>Daphniidae</taxon>
        <taxon>Daphnia</taxon>
        <taxon>Daphnia similis group</taxon>
    </lineage>
</organism>
<keyword evidence="2" id="KW-1185">Reference proteome</keyword>
<dbReference type="EMBL" id="WJBH02000003">
    <property type="protein sequence ID" value="KAI9560637.1"/>
    <property type="molecule type" value="Genomic_DNA"/>
</dbReference>
<proteinExistence type="predicted"/>
<evidence type="ECO:0000313" key="2">
    <source>
        <dbReference type="Proteomes" id="UP000820818"/>
    </source>
</evidence>
<gene>
    <name evidence="1" type="ORF">GHT06_011587</name>
</gene>
<dbReference type="AlphaFoldDB" id="A0AAD5KU56"/>
<comment type="caution">
    <text evidence="1">The sequence shown here is derived from an EMBL/GenBank/DDBJ whole genome shotgun (WGS) entry which is preliminary data.</text>
</comment>
<protein>
    <submittedName>
        <fullName evidence="1">Uncharacterized protein</fullName>
    </submittedName>
</protein>
<evidence type="ECO:0000313" key="1">
    <source>
        <dbReference type="EMBL" id="KAI9560637.1"/>
    </source>
</evidence>
<dbReference type="Proteomes" id="UP000820818">
    <property type="component" value="Linkage Group LG3"/>
</dbReference>
<name>A0AAD5KU56_9CRUS</name>
<sequence length="97" mass="10960">MTTPPLKNSQMWKNLRVTLLDGVHELNWKRYANPERQSRQTAVPSTNLSAGRLGFGFESLVEVVLACSVIESSLVPVKKFWSDDNETPERDDDTPVD</sequence>